<feature type="region of interest" description="Disordered" evidence="1">
    <location>
        <begin position="1"/>
        <end position="72"/>
    </location>
</feature>
<feature type="compositionally biased region" description="Acidic residues" evidence="1">
    <location>
        <begin position="40"/>
        <end position="50"/>
    </location>
</feature>
<gene>
    <name evidence="2" type="ORF">DL240_13190</name>
</gene>
<dbReference type="Proteomes" id="UP000249169">
    <property type="component" value="Unassembled WGS sequence"/>
</dbReference>
<keyword evidence="3" id="KW-1185">Reference proteome</keyword>
<evidence type="ECO:0000313" key="2">
    <source>
        <dbReference type="EMBL" id="RAL21801.1"/>
    </source>
</evidence>
<organism evidence="2 3">
    <name type="scientific">Lujinxingia litoralis</name>
    <dbReference type="NCBI Taxonomy" id="2211119"/>
    <lineage>
        <taxon>Bacteria</taxon>
        <taxon>Deltaproteobacteria</taxon>
        <taxon>Bradymonadales</taxon>
        <taxon>Lujinxingiaceae</taxon>
        <taxon>Lujinxingia</taxon>
    </lineage>
</organism>
<evidence type="ECO:0000313" key="3">
    <source>
        <dbReference type="Proteomes" id="UP000249169"/>
    </source>
</evidence>
<sequence>MLVLSGAVACSSEPSGSAQRWDAGGGDDVGEDADVAAPEDVGDDADDVDNGGERDAGESESGDIGDDAPHWESRQGYEVSGVSEVGGPVVIGVGSAAVRFGEKPGGGPALLWDFGDEVYVRGQAEGFNAALAHGQEVEGSPLYGRESPRANPVYQREGEGLRYPGGPAHYLGPAGGGQGDRKSGAYFMGVAATGGKTGEPTPFRDGRYYYASRVRYPGGQNDNSLKTMRGSQRDSLQEGWGGSAAGNIGKNQWQYSEGGTLVFPPPLENGYRVPVWSSLPEGDLTRWHLEEMFIDPTGDTEPGMIFNQWQYWFADTGRQLWLPAMNLGPGDEELGRYTPTTYWDATRGFYHQVGPEPAGYEQSDYTFGEVYIDDSWRRVVLTDGAEYLASTQVELQRIVSWSDTRIEVVLNPGAFRKQEGPLYLHWIDPSNVAHLAGVWVR</sequence>
<comment type="caution">
    <text evidence="2">The sequence shown here is derived from an EMBL/GenBank/DDBJ whole genome shotgun (WGS) entry which is preliminary data.</text>
</comment>
<dbReference type="EMBL" id="QHKO01000005">
    <property type="protein sequence ID" value="RAL21801.1"/>
    <property type="molecule type" value="Genomic_DNA"/>
</dbReference>
<reference evidence="2 3" key="1">
    <citation type="submission" date="2018-05" db="EMBL/GenBank/DDBJ databases">
        <title>Lujinxingia marina gen. nov. sp. nov., a new facultative anaerobic member of the class Deltaproteobacteria, and proposal of Lujinxingaceae fam. nov.</title>
        <authorList>
            <person name="Li C.-M."/>
        </authorList>
    </citation>
    <scope>NUCLEOTIDE SEQUENCE [LARGE SCALE GENOMIC DNA]</scope>
    <source>
        <strain evidence="2 3">B210</strain>
    </source>
</reference>
<name>A0A328C674_9DELT</name>
<protein>
    <submittedName>
        <fullName evidence="2">Uncharacterized protein</fullName>
    </submittedName>
</protein>
<evidence type="ECO:0000256" key="1">
    <source>
        <dbReference type="SAM" id="MobiDB-lite"/>
    </source>
</evidence>
<proteinExistence type="predicted"/>
<accession>A0A328C674</accession>
<dbReference type="AlphaFoldDB" id="A0A328C674"/>